<proteinExistence type="predicted"/>
<accession>A0A9P0YL58</accession>
<protein>
    <submittedName>
        <fullName evidence="1">Uncharacterized protein</fullName>
    </submittedName>
</protein>
<comment type="caution">
    <text evidence="1">The sequence shown here is derived from an EMBL/GenBank/DDBJ whole genome shotgun (WGS) entry which is preliminary data.</text>
</comment>
<reference evidence="1" key="1">
    <citation type="submission" date="2022-07" db="EMBL/GenBank/DDBJ databases">
        <authorList>
            <person name="Macas J."/>
            <person name="Novak P."/>
            <person name="Neumann P."/>
        </authorList>
    </citation>
    <scope>NUCLEOTIDE SEQUENCE</scope>
</reference>
<sequence length="108" mass="12590">MSSYQKHKCAYFYIFPICHGNDHSHDRLTIHTHTHTSIHYTTSKPYFLKSLGSVDMNRCMISELKQYIEKDGEQCKINPYTRTQTMSITVYSSFCPNFSGVDWRIGIA</sequence>
<organism evidence="1 2">
    <name type="scientific">Cuscuta europaea</name>
    <name type="common">European dodder</name>
    <dbReference type="NCBI Taxonomy" id="41803"/>
    <lineage>
        <taxon>Eukaryota</taxon>
        <taxon>Viridiplantae</taxon>
        <taxon>Streptophyta</taxon>
        <taxon>Embryophyta</taxon>
        <taxon>Tracheophyta</taxon>
        <taxon>Spermatophyta</taxon>
        <taxon>Magnoliopsida</taxon>
        <taxon>eudicotyledons</taxon>
        <taxon>Gunneridae</taxon>
        <taxon>Pentapetalae</taxon>
        <taxon>asterids</taxon>
        <taxon>lamiids</taxon>
        <taxon>Solanales</taxon>
        <taxon>Convolvulaceae</taxon>
        <taxon>Cuscuteae</taxon>
        <taxon>Cuscuta</taxon>
        <taxon>Cuscuta subgen. Cuscuta</taxon>
    </lineage>
</organism>
<keyword evidence="2" id="KW-1185">Reference proteome</keyword>
<dbReference type="EMBL" id="CAMAPE010000005">
    <property type="protein sequence ID" value="CAH9066013.1"/>
    <property type="molecule type" value="Genomic_DNA"/>
</dbReference>
<name>A0A9P0YL58_CUSEU</name>
<evidence type="ECO:0000313" key="1">
    <source>
        <dbReference type="EMBL" id="CAH9066013.1"/>
    </source>
</evidence>
<dbReference type="Proteomes" id="UP001152484">
    <property type="component" value="Unassembled WGS sequence"/>
</dbReference>
<dbReference type="AlphaFoldDB" id="A0A9P0YL58"/>
<evidence type="ECO:0000313" key="2">
    <source>
        <dbReference type="Proteomes" id="UP001152484"/>
    </source>
</evidence>
<gene>
    <name evidence="1" type="ORF">CEURO_LOCUS2318</name>
</gene>